<gene>
    <name evidence="7" type="primary">uxaC</name>
    <name evidence="8" type="ORF">ATL39_0602</name>
</gene>
<evidence type="ECO:0000256" key="3">
    <source>
        <dbReference type="ARBA" id="ARBA00008397"/>
    </source>
</evidence>
<dbReference type="GO" id="GO:0019698">
    <property type="term" value="P:D-galacturonate catabolic process"/>
    <property type="evidence" value="ECO:0007669"/>
    <property type="project" value="TreeGrafter"/>
</dbReference>
<dbReference type="AlphaFoldDB" id="A0A419V8I8"/>
<proteinExistence type="inferred from homology"/>
<evidence type="ECO:0000256" key="6">
    <source>
        <dbReference type="ARBA" id="ARBA00023235"/>
    </source>
</evidence>
<keyword evidence="6 7" id="KW-0413">Isomerase</keyword>
<accession>A0A419V8I8</accession>
<protein>
    <recommendedName>
        <fullName evidence="5 7">Uronate isomerase</fullName>
        <ecNumber evidence="4 7">5.3.1.12</ecNumber>
    </recommendedName>
    <alternativeName>
        <fullName evidence="7">Glucuronate isomerase</fullName>
    </alternativeName>
    <alternativeName>
        <fullName evidence="7">Uronic isomerase</fullName>
    </alternativeName>
</protein>
<evidence type="ECO:0000313" key="8">
    <source>
        <dbReference type="EMBL" id="RKD76385.1"/>
    </source>
</evidence>
<organism evidence="8 9">
    <name type="scientific">Sinobaca qinghaiensis</name>
    <dbReference type="NCBI Taxonomy" id="342944"/>
    <lineage>
        <taxon>Bacteria</taxon>
        <taxon>Bacillati</taxon>
        <taxon>Bacillota</taxon>
        <taxon>Bacilli</taxon>
        <taxon>Bacillales</taxon>
        <taxon>Sporolactobacillaceae</taxon>
        <taxon>Sinobaca</taxon>
    </lineage>
</organism>
<dbReference type="NCBIfam" id="NF002794">
    <property type="entry name" value="PRK02925.1"/>
    <property type="match status" value="1"/>
</dbReference>
<evidence type="ECO:0000256" key="2">
    <source>
        <dbReference type="ARBA" id="ARBA00004892"/>
    </source>
</evidence>
<dbReference type="RefSeq" id="WP_120191793.1">
    <property type="nucleotide sequence ID" value="NZ_RAPK01000006.1"/>
</dbReference>
<evidence type="ECO:0000256" key="4">
    <source>
        <dbReference type="ARBA" id="ARBA00012546"/>
    </source>
</evidence>
<evidence type="ECO:0000256" key="7">
    <source>
        <dbReference type="HAMAP-Rule" id="MF_00675"/>
    </source>
</evidence>
<dbReference type="Gene3D" id="1.10.2020.10">
    <property type="entry name" value="uronate isomerase, domain 2, chain A"/>
    <property type="match status" value="1"/>
</dbReference>
<comment type="pathway">
    <text evidence="2 7">Carbohydrate metabolism; pentose and glucuronate interconversion.</text>
</comment>
<keyword evidence="9" id="KW-1185">Reference proteome</keyword>
<dbReference type="Pfam" id="PF02614">
    <property type="entry name" value="UxaC"/>
    <property type="match status" value="1"/>
</dbReference>
<comment type="catalytic activity">
    <reaction evidence="1 7">
        <text>D-glucuronate = D-fructuronate</text>
        <dbReference type="Rhea" id="RHEA:13049"/>
        <dbReference type="ChEBI" id="CHEBI:58720"/>
        <dbReference type="ChEBI" id="CHEBI:59863"/>
        <dbReference type="EC" id="5.3.1.12"/>
    </reaction>
</comment>
<dbReference type="HAMAP" id="MF_00675">
    <property type="entry name" value="UxaC"/>
    <property type="match status" value="1"/>
</dbReference>
<evidence type="ECO:0000256" key="5">
    <source>
        <dbReference type="ARBA" id="ARBA00020555"/>
    </source>
</evidence>
<comment type="similarity">
    <text evidence="3 7">Belongs to the metallo-dependent hydrolases superfamily. Uronate isomerase family.</text>
</comment>
<comment type="catalytic activity">
    <reaction evidence="7">
        <text>aldehydo-D-galacturonate = keto-D-tagaturonate</text>
        <dbReference type="Rhea" id="RHEA:27702"/>
        <dbReference type="ChEBI" id="CHEBI:12952"/>
        <dbReference type="ChEBI" id="CHEBI:17886"/>
    </reaction>
</comment>
<dbReference type="PANTHER" id="PTHR30068:SF4">
    <property type="entry name" value="URONATE ISOMERASE"/>
    <property type="match status" value="1"/>
</dbReference>
<dbReference type="InterPro" id="IPR003766">
    <property type="entry name" value="Uronate_isomerase"/>
</dbReference>
<dbReference type="SUPFAM" id="SSF51556">
    <property type="entry name" value="Metallo-dependent hydrolases"/>
    <property type="match status" value="1"/>
</dbReference>
<dbReference type="UniPathway" id="UPA00246"/>
<dbReference type="EMBL" id="RAPK01000006">
    <property type="protein sequence ID" value="RKD76385.1"/>
    <property type="molecule type" value="Genomic_DNA"/>
</dbReference>
<dbReference type="InterPro" id="IPR032466">
    <property type="entry name" value="Metal_Hydrolase"/>
</dbReference>
<dbReference type="EC" id="5.3.1.12" evidence="4 7"/>
<evidence type="ECO:0000313" key="9">
    <source>
        <dbReference type="Proteomes" id="UP000285120"/>
    </source>
</evidence>
<sequence>MNTFMQEDFLLNTNTAKKLYHETAAHLPIIDYHNHLPPEEIAEDKSFQNLGEIWLNGDHYKWRALRANGIEEAYVTGNAGDHEKFMAWAGTVPKTLGNPLYHWTHLELRRYFGITDLLNEETAEKIWSSTKEKLQSPEYSVQSLLKKDKVEFIGTTDDPADPLLSHKKLQGHSDFQVSPSFRADPAIFIEQSDYLNWIERMEQTTAMSIQSYDQLLDALENRIDWFDEMGCRSADHGISHVFFEKTTKEEAAAVFQKRKQGKTLSQKEAEQYQTHIMLFLGEKYADKDWAMQLHLHPQRNNNKKMLEIAGKDTGFDSIGDGAVSEKLAMLLDQLEYRQKLPKTILYSVNANNHDILASMAGNFQSGSLPGKIQVGTAWWFNDHIDGMEKQMNSLANIGLIYHFIGMLTDSRSFLSFSRHEYFRRILCNMIGSWVEEGKAPNDEALLKKYVENICYYNAKRYFSIGS</sequence>
<dbReference type="Proteomes" id="UP000285120">
    <property type="component" value="Unassembled WGS sequence"/>
</dbReference>
<dbReference type="OrthoDB" id="9766564at2"/>
<evidence type="ECO:0000256" key="1">
    <source>
        <dbReference type="ARBA" id="ARBA00001165"/>
    </source>
</evidence>
<dbReference type="GO" id="GO:0008880">
    <property type="term" value="F:glucuronate isomerase activity"/>
    <property type="evidence" value="ECO:0007669"/>
    <property type="project" value="UniProtKB-UniRule"/>
</dbReference>
<dbReference type="PANTHER" id="PTHR30068">
    <property type="entry name" value="URONATE ISOMERASE"/>
    <property type="match status" value="1"/>
</dbReference>
<dbReference type="GO" id="GO:0042840">
    <property type="term" value="P:D-glucuronate catabolic process"/>
    <property type="evidence" value="ECO:0007669"/>
    <property type="project" value="TreeGrafter"/>
</dbReference>
<comment type="caution">
    <text evidence="8">The sequence shown here is derived from an EMBL/GenBank/DDBJ whole genome shotgun (WGS) entry which is preliminary data.</text>
</comment>
<dbReference type="Gene3D" id="3.20.20.140">
    <property type="entry name" value="Metal-dependent hydrolases"/>
    <property type="match status" value="1"/>
</dbReference>
<reference evidence="8 9" key="1">
    <citation type="submission" date="2018-09" db="EMBL/GenBank/DDBJ databases">
        <title>Genomic Encyclopedia of Archaeal and Bacterial Type Strains, Phase II (KMG-II): from individual species to whole genera.</title>
        <authorList>
            <person name="Goeker M."/>
        </authorList>
    </citation>
    <scope>NUCLEOTIDE SEQUENCE [LARGE SCALE GENOMIC DNA]</scope>
    <source>
        <strain evidence="8 9">DSM 17008</strain>
    </source>
</reference>
<name>A0A419V8I8_9BACL</name>